<feature type="transmembrane region" description="Helical" evidence="2">
    <location>
        <begin position="872"/>
        <end position="892"/>
    </location>
</feature>
<dbReference type="InterPro" id="IPR024079">
    <property type="entry name" value="MetalloPept_cat_dom_sf"/>
</dbReference>
<feature type="compositionally biased region" description="Polar residues" evidence="1">
    <location>
        <begin position="75"/>
        <end position="92"/>
    </location>
</feature>
<keyword evidence="4" id="KW-1185">Reference proteome</keyword>
<evidence type="ECO:0000256" key="1">
    <source>
        <dbReference type="SAM" id="MobiDB-lite"/>
    </source>
</evidence>
<feature type="region of interest" description="Disordered" evidence="1">
    <location>
        <begin position="138"/>
        <end position="174"/>
    </location>
</feature>
<feature type="compositionally biased region" description="Basic and acidic residues" evidence="1">
    <location>
        <begin position="165"/>
        <end position="174"/>
    </location>
</feature>
<feature type="transmembrane region" description="Helical" evidence="2">
    <location>
        <begin position="350"/>
        <end position="378"/>
    </location>
</feature>
<reference evidence="3" key="1">
    <citation type="journal article" date="2020" name="Cell">
        <title>Large-Scale Comparative Analyses of Tick Genomes Elucidate Their Genetic Diversity and Vector Capacities.</title>
        <authorList>
            <consortium name="Tick Genome and Microbiome Consortium (TIGMIC)"/>
            <person name="Jia N."/>
            <person name="Wang J."/>
            <person name="Shi W."/>
            <person name="Du L."/>
            <person name="Sun Y."/>
            <person name="Zhan W."/>
            <person name="Jiang J.F."/>
            <person name="Wang Q."/>
            <person name="Zhang B."/>
            <person name="Ji P."/>
            <person name="Bell-Sakyi L."/>
            <person name="Cui X.M."/>
            <person name="Yuan T.T."/>
            <person name="Jiang B.G."/>
            <person name="Yang W.F."/>
            <person name="Lam T.T."/>
            <person name="Chang Q.C."/>
            <person name="Ding S.J."/>
            <person name="Wang X.J."/>
            <person name="Zhu J.G."/>
            <person name="Ruan X.D."/>
            <person name="Zhao L."/>
            <person name="Wei J.T."/>
            <person name="Ye R.Z."/>
            <person name="Que T.C."/>
            <person name="Du C.H."/>
            <person name="Zhou Y.H."/>
            <person name="Cheng J.X."/>
            <person name="Dai P.F."/>
            <person name="Guo W.B."/>
            <person name="Han X.H."/>
            <person name="Huang E.J."/>
            <person name="Li L.F."/>
            <person name="Wei W."/>
            <person name="Gao Y.C."/>
            <person name="Liu J.Z."/>
            <person name="Shao H.Z."/>
            <person name="Wang X."/>
            <person name="Wang C.C."/>
            <person name="Yang T.C."/>
            <person name="Huo Q.B."/>
            <person name="Li W."/>
            <person name="Chen H.Y."/>
            <person name="Chen S.E."/>
            <person name="Zhou L.G."/>
            <person name="Ni X.B."/>
            <person name="Tian J.H."/>
            <person name="Sheng Y."/>
            <person name="Liu T."/>
            <person name="Pan Y.S."/>
            <person name="Xia L.Y."/>
            <person name="Li J."/>
            <person name="Zhao F."/>
            <person name="Cao W.C."/>
        </authorList>
    </citation>
    <scope>NUCLEOTIDE SEQUENCE</scope>
    <source>
        <strain evidence="3">Rmic-2018</strain>
    </source>
</reference>
<dbReference type="VEuPathDB" id="VectorBase:LOC119168493"/>
<evidence type="ECO:0008006" key="5">
    <source>
        <dbReference type="Google" id="ProtNLM"/>
    </source>
</evidence>
<accession>A0A9J6EDA6</accession>
<dbReference type="Gene3D" id="3.40.390.10">
    <property type="entry name" value="Collagenase (Catalytic Domain)"/>
    <property type="match status" value="2"/>
</dbReference>
<evidence type="ECO:0000313" key="3">
    <source>
        <dbReference type="EMBL" id="KAH8032215.1"/>
    </source>
</evidence>
<reference evidence="3" key="2">
    <citation type="submission" date="2021-09" db="EMBL/GenBank/DDBJ databases">
        <authorList>
            <person name="Jia N."/>
            <person name="Wang J."/>
            <person name="Shi W."/>
            <person name="Du L."/>
            <person name="Sun Y."/>
            <person name="Zhan W."/>
            <person name="Jiang J."/>
            <person name="Wang Q."/>
            <person name="Zhang B."/>
            <person name="Ji P."/>
            <person name="Sakyi L.B."/>
            <person name="Cui X."/>
            <person name="Yuan T."/>
            <person name="Jiang B."/>
            <person name="Yang W."/>
            <person name="Lam T.T.-Y."/>
            <person name="Chang Q."/>
            <person name="Ding S."/>
            <person name="Wang X."/>
            <person name="Zhu J."/>
            <person name="Ruan X."/>
            <person name="Zhao L."/>
            <person name="Wei J."/>
            <person name="Que T."/>
            <person name="Du C."/>
            <person name="Cheng J."/>
            <person name="Dai P."/>
            <person name="Han X."/>
            <person name="Huang E."/>
            <person name="Gao Y."/>
            <person name="Liu J."/>
            <person name="Shao H."/>
            <person name="Ye R."/>
            <person name="Li L."/>
            <person name="Wei W."/>
            <person name="Wang X."/>
            <person name="Wang C."/>
            <person name="Huo Q."/>
            <person name="Li W."/>
            <person name="Guo W."/>
            <person name="Chen H."/>
            <person name="Chen S."/>
            <person name="Zhou L."/>
            <person name="Zhou L."/>
            <person name="Ni X."/>
            <person name="Tian J."/>
            <person name="Zhou Y."/>
            <person name="Sheng Y."/>
            <person name="Liu T."/>
            <person name="Pan Y."/>
            <person name="Xia L."/>
            <person name="Li J."/>
            <person name="Zhao F."/>
            <person name="Cao W."/>
        </authorList>
    </citation>
    <scope>NUCLEOTIDE SEQUENCE</scope>
    <source>
        <strain evidence="3">Rmic-2018</strain>
        <tissue evidence="3">Larvae</tissue>
    </source>
</reference>
<evidence type="ECO:0000256" key="2">
    <source>
        <dbReference type="SAM" id="Phobius"/>
    </source>
</evidence>
<dbReference type="AlphaFoldDB" id="A0A9J6EDA6"/>
<feature type="region of interest" description="Disordered" evidence="1">
    <location>
        <begin position="238"/>
        <end position="286"/>
    </location>
</feature>
<comment type="caution">
    <text evidence="3">The sequence shown here is derived from an EMBL/GenBank/DDBJ whole genome shotgun (WGS) entry which is preliminary data.</text>
</comment>
<feature type="region of interest" description="Disordered" evidence="1">
    <location>
        <begin position="300"/>
        <end position="329"/>
    </location>
</feature>
<sequence length="899" mass="98060">MKRGKKRDPGVAAVISKSSPRVEQQNRFVDRVESDSGSKVTAAVTHLLGPSRRRPADEAASYGSTGVWRAFSELATENHTQATSPSRPTVSPASRGATDDTMSSADTDQLPTVAPTVAETRLITRSKSSTLVGAVYSAPSARVRRSSPGKKKRRHRSSAKSNMGAEREPKETVKTEAALKSLRRSSVDGTPSDVFTPPETSVVGNFASVFHDLVAQAVSLYDGINVTTDVASIDTASTECHNRPSSKLAPAGSVEPTDNVSAHAPKNNEDPQPFTPSTSRNRGRANPYVQVGADAVLRKGKDNEVVPSDQKQARAVADVPATQKSPSSAGNDKALNVTFVTEMDSKRERLLYSAGICAVALIFAILMGAVIAVFYASWVPSPLTCITAECVAAREYLSALLNTSRDPCSDFYGYVCSSWIVEGQVGRSFRADSIAIALVKIDNNLLRREDADDDPTDLRLMRRIYQTCQRFTTDAHVRPFAAALESARKLLNWGTMRGVHTYHDLVVLLVRTSLLLGFHTVLAIQLLSDDRRIFLRLSCGRSLLQKLTTSEDRSDLEATLRIVNDNADEITRILEMDDGVNGHLEGCANSDERKDGTFRLDEILDDLVPTVNTTVWVSVVSAVLMESGVDRSQLLDVGLASGAIGFRAAVHCITNSSGGVEAAGTYLAAHLDAEVLSMELPSRLPPNPDGTTLFCLALARKPFEFSWPRLSAKVLGLHESKEALRTMFEYLRKTAPKTTLFTWLAKGMPRVAEKGVQKIELAVVSEDMLPVYTTRKMADDFDQPNASFVELFIKAMALTHGRLVQDPPSRREFIVSRLERRSELGYSEPISSVVVPTLYQRAPHFYAVDVPPYFNYATVGALLATRIMEAVAPAYGAANETVAFLFLGLLFARTVRQMR</sequence>
<evidence type="ECO:0000313" key="4">
    <source>
        <dbReference type="Proteomes" id="UP000821866"/>
    </source>
</evidence>
<protein>
    <recommendedName>
        <fullName evidence="5">Peptidase M13 N-terminal domain-containing protein</fullName>
    </recommendedName>
</protein>
<name>A0A9J6EDA6_RHIMP</name>
<feature type="region of interest" description="Disordered" evidence="1">
    <location>
        <begin position="73"/>
        <end position="108"/>
    </location>
</feature>
<dbReference type="SUPFAM" id="SSF55486">
    <property type="entry name" value="Metalloproteases ('zincins'), catalytic domain"/>
    <property type="match status" value="1"/>
</dbReference>
<dbReference type="InterPro" id="IPR000718">
    <property type="entry name" value="Peptidase_M13"/>
</dbReference>
<dbReference type="PANTHER" id="PTHR11733:SF241">
    <property type="entry name" value="GH26575P-RELATED"/>
    <property type="match status" value="1"/>
</dbReference>
<proteinExistence type="predicted"/>
<keyword evidence="2" id="KW-0472">Membrane</keyword>
<keyword evidence="2" id="KW-1133">Transmembrane helix</keyword>
<gene>
    <name evidence="3" type="ORF">HPB51_023992</name>
</gene>
<dbReference type="Gene3D" id="1.10.1380.10">
    <property type="entry name" value="Neutral endopeptidase , domain2"/>
    <property type="match status" value="2"/>
</dbReference>
<feature type="compositionally biased region" description="Basic residues" evidence="1">
    <location>
        <begin position="142"/>
        <end position="158"/>
    </location>
</feature>
<feature type="compositionally biased region" description="Low complexity" evidence="1">
    <location>
        <begin position="99"/>
        <end position="108"/>
    </location>
</feature>
<organism evidence="3 4">
    <name type="scientific">Rhipicephalus microplus</name>
    <name type="common">Cattle tick</name>
    <name type="synonym">Boophilus microplus</name>
    <dbReference type="NCBI Taxonomy" id="6941"/>
    <lineage>
        <taxon>Eukaryota</taxon>
        <taxon>Metazoa</taxon>
        <taxon>Ecdysozoa</taxon>
        <taxon>Arthropoda</taxon>
        <taxon>Chelicerata</taxon>
        <taxon>Arachnida</taxon>
        <taxon>Acari</taxon>
        <taxon>Parasitiformes</taxon>
        <taxon>Ixodida</taxon>
        <taxon>Ixodoidea</taxon>
        <taxon>Ixodidae</taxon>
        <taxon>Rhipicephalinae</taxon>
        <taxon>Rhipicephalus</taxon>
        <taxon>Boophilus</taxon>
    </lineage>
</organism>
<dbReference type="GO" id="GO:0005886">
    <property type="term" value="C:plasma membrane"/>
    <property type="evidence" value="ECO:0007669"/>
    <property type="project" value="TreeGrafter"/>
</dbReference>
<dbReference type="PROSITE" id="PS51885">
    <property type="entry name" value="NEPRILYSIN"/>
    <property type="match status" value="1"/>
</dbReference>
<dbReference type="EMBL" id="JABSTU010000005">
    <property type="protein sequence ID" value="KAH8032215.1"/>
    <property type="molecule type" value="Genomic_DNA"/>
</dbReference>
<feature type="region of interest" description="Disordered" evidence="1">
    <location>
        <begin position="1"/>
        <end position="36"/>
    </location>
</feature>
<feature type="compositionally biased region" description="Polar residues" evidence="1">
    <location>
        <begin position="16"/>
        <end position="27"/>
    </location>
</feature>
<dbReference type="InterPro" id="IPR042089">
    <property type="entry name" value="Peptidase_M13_dom_2"/>
</dbReference>
<dbReference type="GO" id="GO:0004222">
    <property type="term" value="F:metalloendopeptidase activity"/>
    <property type="evidence" value="ECO:0007669"/>
    <property type="project" value="InterPro"/>
</dbReference>
<dbReference type="Proteomes" id="UP000821866">
    <property type="component" value="Chromosome 3"/>
</dbReference>
<dbReference type="GO" id="GO:0016485">
    <property type="term" value="P:protein processing"/>
    <property type="evidence" value="ECO:0007669"/>
    <property type="project" value="TreeGrafter"/>
</dbReference>
<keyword evidence="2" id="KW-0812">Transmembrane</keyword>
<dbReference type="PANTHER" id="PTHR11733">
    <property type="entry name" value="ZINC METALLOPROTEASE FAMILY M13 NEPRILYSIN-RELATED"/>
    <property type="match status" value="1"/>
</dbReference>